<dbReference type="PROSITE" id="PS00284">
    <property type="entry name" value="SERPIN"/>
    <property type="match status" value="1"/>
</dbReference>
<dbReference type="Proteomes" id="UP001153714">
    <property type="component" value="Chromosome 4"/>
</dbReference>
<dbReference type="CDD" id="cd19598">
    <property type="entry name" value="serpin77Ba-like_insects"/>
    <property type="match status" value="1"/>
</dbReference>
<dbReference type="GO" id="GO:0004867">
    <property type="term" value="F:serine-type endopeptidase inhibitor activity"/>
    <property type="evidence" value="ECO:0007669"/>
    <property type="project" value="UniProtKB-KW"/>
</dbReference>
<dbReference type="Gene3D" id="3.30.497.10">
    <property type="entry name" value="Antithrombin, subunit I, domain 2"/>
    <property type="match status" value="1"/>
</dbReference>
<feature type="domain" description="Serpin" evidence="5">
    <location>
        <begin position="39"/>
        <end position="401"/>
    </location>
</feature>
<dbReference type="OrthoDB" id="9440847at2759"/>
<protein>
    <recommendedName>
        <fullName evidence="5">Serpin domain-containing protein</fullName>
    </recommendedName>
</protein>
<dbReference type="Gene3D" id="2.30.39.10">
    <property type="entry name" value="Alpha-1-antitrypsin, domain 1"/>
    <property type="match status" value="1"/>
</dbReference>
<dbReference type="PANTHER" id="PTHR11461">
    <property type="entry name" value="SERINE PROTEASE INHIBITOR, SERPIN"/>
    <property type="match status" value="1"/>
</dbReference>
<dbReference type="EMBL" id="OU893335">
    <property type="protein sequence ID" value="CAG9792542.1"/>
    <property type="molecule type" value="Genomic_DNA"/>
</dbReference>
<keyword evidence="4" id="KW-0732">Signal</keyword>
<accession>A0A9N9R8N9</accession>
<keyword evidence="2" id="KW-0722">Serine protease inhibitor</keyword>
<proteinExistence type="inferred from homology"/>
<organism evidence="6 7">
    <name type="scientific">Diatraea saccharalis</name>
    <name type="common">sugarcane borer</name>
    <dbReference type="NCBI Taxonomy" id="40085"/>
    <lineage>
        <taxon>Eukaryota</taxon>
        <taxon>Metazoa</taxon>
        <taxon>Ecdysozoa</taxon>
        <taxon>Arthropoda</taxon>
        <taxon>Hexapoda</taxon>
        <taxon>Insecta</taxon>
        <taxon>Pterygota</taxon>
        <taxon>Neoptera</taxon>
        <taxon>Endopterygota</taxon>
        <taxon>Lepidoptera</taxon>
        <taxon>Glossata</taxon>
        <taxon>Ditrysia</taxon>
        <taxon>Pyraloidea</taxon>
        <taxon>Crambidae</taxon>
        <taxon>Crambinae</taxon>
        <taxon>Diatraea</taxon>
    </lineage>
</organism>
<name>A0A9N9R8N9_9NEOP</name>
<gene>
    <name evidence="6" type="ORF">DIATSA_LOCUS10062</name>
</gene>
<reference evidence="6" key="2">
    <citation type="submission" date="2022-10" db="EMBL/GenBank/DDBJ databases">
        <authorList>
            <consortium name="ENA_rothamsted_submissions"/>
            <consortium name="culmorum"/>
            <person name="King R."/>
        </authorList>
    </citation>
    <scope>NUCLEOTIDE SEQUENCE</scope>
</reference>
<dbReference type="AlphaFoldDB" id="A0A9N9R8N9"/>
<dbReference type="GO" id="GO:0005615">
    <property type="term" value="C:extracellular space"/>
    <property type="evidence" value="ECO:0007669"/>
    <property type="project" value="InterPro"/>
</dbReference>
<evidence type="ECO:0000256" key="4">
    <source>
        <dbReference type="SAM" id="SignalP"/>
    </source>
</evidence>
<evidence type="ECO:0000256" key="2">
    <source>
        <dbReference type="ARBA" id="ARBA00022900"/>
    </source>
</evidence>
<comment type="similarity">
    <text evidence="3">Belongs to the serpin family.</text>
</comment>
<evidence type="ECO:0000313" key="6">
    <source>
        <dbReference type="EMBL" id="CAG9792542.1"/>
    </source>
</evidence>
<keyword evidence="1" id="KW-0646">Protease inhibitor</keyword>
<evidence type="ECO:0000256" key="1">
    <source>
        <dbReference type="ARBA" id="ARBA00022690"/>
    </source>
</evidence>
<dbReference type="InterPro" id="IPR023796">
    <property type="entry name" value="Serpin_dom"/>
</dbReference>
<keyword evidence="7" id="KW-1185">Reference proteome</keyword>
<dbReference type="Pfam" id="PF00079">
    <property type="entry name" value="Serpin"/>
    <property type="match status" value="1"/>
</dbReference>
<dbReference type="PANTHER" id="PTHR11461:SF367">
    <property type="entry name" value="GH21475P-RELATED"/>
    <property type="match status" value="1"/>
</dbReference>
<dbReference type="InterPro" id="IPR042178">
    <property type="entry name" value="Serpin_sf_1"/>
</dbReference>
<feature type="chain" id="PRO_5040169713" description="Serpin domain-containing protein" evidence="4">
    <location>
        <begin position="20"/>
        <end position="404"/>
    </location>
</feature>
<reference evidence="6" key="1">
    <citation type="submission" date="2021-12" db="EMBL/GenBank/DDBJ databases">
        <authorList>
            <person name="King R."/>
        </authorList>
    </citation>
    <scope>NUCLEOTIDE SEQUENCE</scope>
</reference>
<dbReference type="InterPro" id="IPR036186">
    <property type="entry name" value="Serpin_sf"/>
</dbReference>
<evidence type="ECO:0000313" key="7">
    <source>
        <dbReference type="Proteomes" id="UP001153714"/>
    </source>
</evidence>
<dbReference type="InterPro" id="IPR023795">
    <property type="entry name" value="Serpin_CS"/>
</dbReference>
<dbReference type="InterPro" id="IPR000215">
    <property type="entry name" value="Serpin_fam"/>
</dbReference>
<dbReference type="SUPFAM" id="SSF56574">
    <property type="entry name" value="Serpins"/>
    <property type="match status" value="1"/>
</dbReference>
<sequence length="404" mass="45296">MSRFKLLFIISIGFPLVFSQCTKERAEVLFRRSVYEFSIDLLSRIAEDTDGHFVSSTLSPWSLLTTISLGATDETLAELKRVLLLHAHKCFNNKYLELVKQVTSTDSGATLERSSSLFIDGSMELKENFRQKITKTGVCAIKPLNFQDFNAAAAEINFYVKQATHGVVEDIVTPSDLEGVYLTLIDALYFKGTWTKSFSSADTEQSTFYDARKNAIGDVNLMFINSEFNMTSINKIRAKVLELPYGSSGRFSMLLFLPNDDVTVYNVIDSLKTISLATIFNLYKREGTKTVLVQIPRFKISSDLDNLKELLVDMGVRDAFDSARARFPDISDYQMYVSSFIQKADIEVTEEGTVAASATELGLSARTIIIPEEFVANKPFIFMVVDRLTEVPIFSGAYSTPTVY</sequence>
<feature type="signal peptide" evidence="4">
    <location>
        <begin position="1"/>
        <end position="19"/>
    </location>
</feature>
<evidence type="ECO:0000259" key="5">
    <source>
        <dbReference type="SMART" id="SM00093"/>
    </source>
</evidence>
<dbReference type="InterPro" id="IPR042185">
    <property type="entry name" value="Serpin_sf_2"/>
</dbReference>
<evidence type="ECO:0000256" key="3">
    <source>
        <dbReference type="RuleBase" id="RU000411"/>
    </source>
</evidence>
<dbReference type="SMART" id="SM00093">
    <property type="entry name" value="SERPIN"/>
    <property type="match status" value="1"/>
</dbReference>